<sequence length="176" mass="19211">MGERSDRLDDLRTNLEGPLAEIGIDLFDIIRNGTDRATVIQVIVDRPGGVDLEAVTDATRVISPLLDAWGRLDGAYTLEVSSPGLERPLRRPIHFTGAIGMTVAIRSRDEAGVAQRDRGVLISADDEGCTIDSDGAPKTFTYNRIEQARTIFEWGPAEKPGKGTKPGRPKKEMSPR</sequence>
<feature type="domain" description="Ribosome maturation factor RimP C-terminal" evidence="5">
    <location>
        <begin position="89"/>
        <end position="154"/>
    </location>
</feature>
<keyword evidence="2" id="KW-0690">Ribosome biogenesis</keyword>
<feature type="region of interest" description="Disordered" evidence="3">
    <location>
        <begin position="153"/>
        <end position="176"/>
    </location>
</feature>
<evidence type="ECO:0000313" key="8">
    <source>
        <dbReference type="EMBL" id="CAB5001194.1"/>
    </source>
</evidence>
<evidence type="ECO:0000313" key="7">
    <source>
        <dbReference type="EMBL" id="CAB4877136.1"/>
    </source>
</evidence>
<protein>
    <submittedName>
        <fullName evidence="7">Unannotated protein</fullName>
    </submittedName>
</protein>
<keyword evidence="1" id="KW-0963">Cytoplasm</keyword>
<dbReference type="SUPFAM" id="SSF74942">
    <property type="entry name" value="YhbC-like, C-terminal domain"/>
    <property type="match status" value="1"/>
</dbReference>
<dbReference type="InterPro" id="IPR003728">
    <property type="entry name" value="Ribosome_maturation_RimP"/>
</dbReference>
<dbReference type="AlphaFoldDB" id="A0A6J7E2L0"/>
<dbReference type="PANTHER" id="PTHR33867:SF1">
    <property type="entry name" value="RIBOSOME MATURATION FACTOR RIMP"/>
    <property type="match status" value="1"/>
</dbReference>
<dbReference type="SUPFAM" id="SSF75420">
    <property type="entry name" value="YhbC-like, N-terminal domain"/>
    <property type="match status" value="1"/>
</dbReference>
<evidence type="ECO:0000313" key="6">
    <source>
        <dbReference type="EMBL" id="CAB4662405.1"/>
    </source>
</evidence>
<evidence type="ECO:0000256" key="1">
    <source>
        <dbReference type="ARBA" id="ARBA00022490"/>
    </source>
</evidence>
<dbReference type="InterPro" id="IPR028989">
    <property type="entry name" value="RimP_N"/>
</dbReference>
<organism evidence="7">
    <name type="scientific">freshwater metagenome</name>
    <dbReference type="NCBI Taxonomy" id="449393"/>
    <lineage>
        <taxon>unclassified sequences</taxon>
        <taxon>metagenomes</taxon>
        <taxon>ecological metagenomes</taxon>
    </lineage>
</organism>
<dbReference type="EMBL" id="CAFBLK010000233">
    <property type="protein sequence ID" value="CAB4877136.1"/>
    <property type="molecule type" value="Genomic_DNA"/>
</dbReference>
<accession>A0A6J7E2L0</accession>
<dbReference type="EMBL" id="CAEZWM010000134">
    <property type="protein sequence ID" value="CAB4662405.1"/>
    <property type="molecule type" value="Genomic_DNA"/>
</dbReference>
<evidence type="ECO:0000259" key="5">
    <source>
        <dbReference type="Pfam" id="PF17384"/>
    </source>
</evidence>
<dbReference type="InterPro" id="IPR028998">
    <property type="entry name" value="RimP_C"/>
</dbReference>
<dbReference type="Pfam" id="PF17384">
    <property type="entry name" value="DUF150_C"/>
    <property type="match status" value="1"/>
</dbReference>
<dbReference type="GO" id="GO:0006412">
    <property type="term" value="P:translation"/>
    <property type="evidence" value="ECO:0007669"/>
    <property type="project" value="TreeGrafter"/>
</dbReference>
<dbReference type="PANTHER" id="PTHR33867">
    <property type="entry name" value="RIBOSOME MATURATION FACTOR RIMP"/>
    <property type="match status" value="1"/>
</dbReference>
<evidence type="ECO:0000256" key="2">
    <source>
        <dbReference type="ARBA" id="ARBA00022517"/>
    </source>
</evidence>
<reference evidence="7" key="1">
    <citation type="submission" date="2020-05" db="EMBL/GenBank/DDBJ databases">
        <authorList>
            <person name="Chiriac C."/>
            <person name="Salcher M."/>
            <person name="Ghai R."/>
            <person name="Kavagutti S V."/>
        </authorList>
    </citation>
    <scope>NUCLEOTIDE SEQUENCE</scope>
</reference>
<dbReference type="CDD" id="cd01734">
    <property type="entry name" value="YlxS_C"/>
    <property type="match status" value="1"/>
</dbReference>
<name>A0A6J7E2L0_9ZZZZ</name>
<dbReference type="Gene3D" id="3.30.300.70">
    <property type="entry name" value="RimP-like superfamily, N-terminal"/>
    <property type="match status" value="1"/>
</dbReference>
<dbReference type="GO" id="GO:0000028">
    <property type="term" value="P:ribosomal small subunit assembly"/>
    <property type="evidence" value="ECO:0007669"/>
    <property type="project" value="TreeGrafter"/>
</dbReference>
<dbReference type="HAMAP" id="MF_01077">
    <property type="entry name" value="RimP"/>
    <property type="match status" value="1"/>
</dbReference>
<dbReference type="Pfam" id="PF02576">
    <property type="entry name" value="RimP_N"/>
    <property type="match status" value="1"/>
</dbReference>
<evidence type="ECO:0000256" key="3">
    <source>
        <dbReference type="SAM" id="MobiDB-lite"/>
    </source>
</evidence>
<dbReference type="EMBL" id="CAFBOR010000269">
    <property type="protein sequence ID" value="CAB5001194.1"/>
    <property type="molecule type" value="Genomic_DNA"/>
</dbReference>
<dbReference type="GO" id="GO:0005829">
    <property type="term" value="C:cytosol"/>
    <property type="evidence" value="ECO:0007669"/>
    <property type="project" value="TreeGrafter"/>
</dbReference>
<dbReference type="InterPro" id="IPR035956">
    <property type="entry name" value="RimP_N_sf"/>
</dbReference>
<feature type="domain" description="Ribosome maturation factor RimP N-terminal" evidence="4">
    <location>
        <begin position="16"/>
        <end position="86"/>
    </location>
</feature>
<gene>
    <name evidence="6" type="ORF">UFOPK2242_01049</name>
    <name evidence="7" type="ORF">UFOPK3317_01217</name>
    <name evidence="8" type="ORF">UFOPK3974_01522</name>
</gene>
<evidence type="ECO:0000259" key="4">
    <source>
        <dbReference type="Pfam" id="PF02576"/>
    </source>
</evidence>
<proteinExistence type="inferred from homology"/>
<dbReference type="InterPro" id="IPR036847">
    <property type="entry name" value="RimP_C_sf"/>
</dbReference>